<keyword evidence="3" id="KW-1185">Reference proteome</keyword>
<dbReference type="Proteomes" id="UP001266305">
    <property type="component" value="Unassembled WGS sequence"/>
</dbReference>
<reference evidence="2 3" key="1">
    <citation type="submission" date="2023-05" db="EMBL/GenBank/DDBJ databases">
        <title>B98-5 Cell Line De Novo Hybrid Assembly: An Optical Mapping Approach.</title>
        <authorList>
            <person name="Kananen K."/>
            <person name="Auerbach J.A."/>
            <person name="Kautto E."/>
            <person name="Blachly J.S."/>
        </authorList>
    </citation>
    <scope>NUCLEOTIDE SEQUENCE [LARGE SCALE GENOMIC DNA]</scope>
    <source>
        <strain evidence="2">B95-8</strain>
        <tissue evidence="2">Cell line</tissue>
    </source>
</reference>
<evidence type="ECO:0000313" key="2">
    <source>
        <dbReference type="EMBL" id="KAK2102375.1"/>
    </source>
</evidence>
<proteinExistence type="predicted"/>
<dbReference type="InterPro" id="IPR013783">
    <property type="entry name" value="Ig-like_fold"/>
</dbReference>
<gene>
    <name evidence="2" type="ORF">P7K49_020042</name>
</gene>
<feature type="domain" description="IPT/TIG" evidence="1">
    <location>
        <begin position="10"/>
        <end position="56"/>
    </location>
</feature>
<organism evidence="2 3">
    <name type="scientific">Saguinus oedipus</name>
    <name type="common">Cotton-top tamarin</name>
    <name type="synonym">Oedipomidas oedipus</name>
    <dbReference type="NCBI Taxonomy" id="9490"/>
    <lineage>
        <taxon>Eukaryota</taxon>
        <taxon>Metazoa</taxon>
        <taxon>Chordata</taxon>
        <taxon>Craniata</taxon>
        <taxon>Vertebrata</taxon>
        <taxon>Euteleostomi</taxon>
        <taxon>Mammalia</taxon>
        <taxon>Eutheria</taxon>
        <taxon>Euarchontoglires</taxon>
        <taxon>Primates</taxon>
        <taxon>Haplorrhini</taxon>
        <taxon>Platyrrhini</taxon>
        <taxon>Cebidae</taxon>
        <taxon>Callitrichinae</taxon>
        <taxon>Saguinus</taxon>
    </lineage>
</organism>
<sequence>MSDSSTAFYIKSIEPQKISTLGKSNVIVTGANFTRASSITMILKGTSTCDKDVCNPSFTICALEGHGRHTEEAAGDRGSVGQGFTLILEGHQGSALLDIRSTPNSPTKSHSGDFLGGRLVPMLIDSETPGLLVETLFEQNSHLCLVLGSTISVLD</sequence>
<dbReference type="EMBL" id="JASSZA010000009">
    <property type="protein sequence ID" value="KAK2102375.1"/>
    <property type="molecule type" value="Genomic_DNA"/>
</dbReference>
<protein>
    <recommendedName>
        <fullName evidence="1">IPT/TIG domain-containing protein</fullName>
    </recommendedName>
</protein>
<comment type="caution">
    <text evidence="2">The sequence shown here is derived from an EMBL/GenBank/DDBJ whole genome shotgun (WGS) entry which is preliminary data.</text>
</comment>
<evidence type="ECO:0000313" key="3">
    <source>
        <dbReference type="Proteomes" id="UP001266305"/>
    </source>
</evidence>
<evidence type="ECO:0000259" key="1">
    <source>
        <dbReference type="Pfam" id="PF01833"/>
    </source>
</evidence>
<dbReference type="InterPro" id="IPR002909">
    <property type="entry name" value="IPT_dom"/>
</dbReference>
<accession>A0ABQ9V032</accession>
<dbReference type="Pfam" id="PF01833">
    <property type="entry name" value="TIG"/>
    <property type="match status" value="1"/>
</dbReference>
<dbReference type="Gene3D" id="2.60.40.10">
    <property type="entry name" value="Immunoglobulins"/>
    <property type="match status" value="1"/>
</dbReference>
<name>A0ABQ9V032_SAGOE</name>